<dbReference type="InterPro" id="IPR009045">
    <property type="entry name" value="Zn_M74/Hedgehog-like"/>
</dbReference>
<evidence type="ECO:0000259" key="3">
    <source>
        <dbReference type="PROSITE" id="PS50911"/>
    </source>
</evidence>
<sequence>MIQIKALITLLPTFVIACLILTVLAGVFGAVSSGKSSDCNAETPTVRTASSSVESINGSIDEFVKKHEDAYIESWRVGGFLPSASIAQSMTEHSYSPNVPSFAQAHNMGGVKWTNRADYIKTIELYGSNAVSNSGPGTVVGDNTGGGYAWFESFDAGIVGKAEFMSRQTLYTGAINNTDGLSTLNAIADGGWATDPNYKATLNKIYQELGSKYKWLDEKAIKKYGNRPVSGVASNSASSPSAEKKSKPKSESKGPKASDWELVLVNRDNKKPEMNPQLSTVGNIQVDSRIEGATKELLAKAQAINPAFHLISGYRSVETQKGLYDGYVQQEMSSRGISYEEAEKFTQEYSQPAGASEHQTGLALDISTVDSLNQMSAADSEALKKVATELGFVRRFEENYKSSTGVGYEDWHYRYVGKENAKKMTEKNQSLEEYVKTLDSGDDSEEEGEDGEDDCDEDSGSSSAATDGTGERPADAAAWGYSPDELPDSLKSYIIDPKSLGMEYGTGKGWNQTGINYLDGQCVNLTISLGNILWNHKGSVSGNGIDQAAGWASVFGNNVKKTPKKGAIFSSGQGQPGHTGIVCHVFKDGSILFIEQNTPLSGIDYFGKSFTWNYRIWSPEEQKAENAVFAYPDDQEPKLK</sequence>
<dbReference type="GO" id="GO:0004040">
    <property type="term" value="F:amidase activity"/>
    <property type="evidence" value="ECO:0007669"/>
    <property type="project" value="InterPro"/>
</dbReference>
<dbReference type="InterPro" id="IPR052179">
    <property type="entry name" value="DD-CPase-like"/>
</dbReference>
<dbReference type="PROSITE" id="PS51257">
    <property type="entry name" value="PROKAR_LIPOPROTEIN"/>
    <property type="match status" value="1"/>
</dbReference>
<dbReference type="PANTHER" id="PTHR34385">
    <property type="entry name" value="D-ALANYL-D-ALANINE CARBOXYPEPTIDASE"/>
    <property type="match status" value="1"/>
</dbReference>
<dbReference type="GO" id="GO:0006508">
    <property type="term" value="P:proteolysis"/>
    <property type="evidence" value="ECO:0007669"/>
    <property type="project" value="InterPro"/>
</dbReference>
<name>A0A3P1S1T0_STRSA</name>
<reference evidence="4 5" key="1">
    <citation type="submission" date="2018-11" db="EMBL/GenBank/DDBJ databases">
        <title>Genomes From Bacteria Associated with the Canine Oral Cavity: a Test Case for Automated Genome-Based Taxonomic Assignment.</title>
        <authorList>
            <person name="Coil D.A."/>
            <person name="Jospin G."/>
            <person name="Darling A.E."/>
            <person name="Wallis C."/>
            <person name="Davis I.J."/>
            <person name="Harris S."/>
            <person name="Eisen J.A."/>
            <person name="Holcombe L.J."/>
            <person name="O'Flynn C."/>
        </authorList>
    </citation>
    <scope>NUCLEOTIDE SEQUENCE [LARGE SCALE GENOMIC DNA]</scope>
    <source>
        <strain evidence="4 5">OH953</strain>
    </source>
</reference>
<protein>
    <submittedName>
        <fullName evidence="4">CHAP domain-containing protein</fullName>
    </submittedName>
</protein>
<proteinExistence type="inferred from homology"/>
<dbReference type="InterPro" id="IPR058193">
    <property type="entry name" value="VanY/YodJ_core_dom"/>
</dbReference>
<dbReference type="EMBL" id="RQZI01000016">
    <property type="protein sequence ID" value="RRC90790.1"/>
    <property type="molecule type" value="Genomic_DNA"/>
</dbReference>
<comment type="caution">
    <text evidence="4">The sequence shown here is derived from an EMBL/GenBank/DDBJ whole genome shotgun (WGS) entry which is preliminary data.</text>
</comment>
<dbReference type="Pfam" id="PF05257">
    <property type="entry name" value="CHAP"/>
    <property type="match status" value="1"/>
</dbReference>
<feature type="compositionally biased region" description="Acidic residues" evidence="2">
    <location>
        <begin position="440"/>
        <end position="459"/>
    </location>
</feature>
<dbReference type="InterPro" id="IPR007921">
    <property type="entry name" value="CHAP_dom"/>
</dbReference>
<feature type="region of interest" description="Disordered" evidence="2">
    <location>
        <begin position="227"/>
        <end position="261"/>
    </location>
</feature>
<evidence type="ECO:0000256" key="1">
    <source>
        <dbReference type="ARBA" id="ARBA00010266"/>
    </source>
</evidence>
<evidence type="ECO:0000313" key="4">
    <source>
        <dbReference type="EMBL" id="RRC90790.1"/>
    </source>
</evidence>
<feature type="compositionally biased region" description="Basic and acidic residues" evidence="2">
    <location>
        <begin position="242"/>
        <end position="259"/>
    </location>
</feature>
<dbReference type="PANTHER" id="PTHR34385:SF1">
    <property type="entry name" value="PEPTIDOGLYCAN L-ALANYL-D-GLUTAMATE ENDOPEPTIDASE CWLK"/>
    <property type="match status" value="1"/>
</dbReference>
<feature type="domain" description="Peptidase C51" evidence="3">
    <location>
        <begin position="497"/>
        <end position="631"/>
    </location>
</feature>
<dbReference type="SUPFAM" id="SSF54001">
    <property type="entry name" value="Cysteine proteinases"/>
    <property type="match status" value="1"/>
</dbReference>
<organism evidence="4 5">
    <name type="scientific">Streptococcus sanguinis</name>
    <dbReference type="NCBI Taxonomy" id="1305"/>
    <lineage>
        <taxon>Bacteria</taxon>
        <taxon>Bacillati</taxon>
        <taxon>Bacillota</taxon>
        <taxon>Bacilli</taxon>
        <taxon>Lactobacillales</taxon>
        <taxon>Streptococcaceae</taxon>
        <taxon>Streptococcus</taxon>
    </lineage>
</organism>
<dbReference type="AlphaFoldDB" id="A0A3P1S1T0"/>
<dbReference type="InterPro" id="IPR003709">
    <property type="entry name" value="VanY-like_core_dom"/>
</dbReference>
<dbReference type="InterPro" id="IPR002901">
    <property type="entry name" value="MGlyc_endo_b_GlcNAc-like_dom"/>
</dbReference>
<dbReference type="SUPFAM" id="SSF55166">
    <property type="entry name" value="Hedgehog/DD-peptidase"/>
    <property type="match status" value="1"/>
</dbReference>
<evidence type="ECO:0000313" key="5">
    <source>
        <dbReference type="Proteomes" id="UP000277597"/>
    </source>
</evidence>
<dbReference type="GO" id="GO:0008233">
    <property type="term" value="F:peptidase activity"/>
    <property type="evidence" value="ECO:0007669"/>
    <property type="project" value="InterPro"/>
</dbReference>
<dbReference type="Gene3D" id="1.10.530.10">
    <property type="match status" value="1"/>
</dbReference>
<dbReference type="PROSITE" id="PS50911">
    <property type="entry name" value="CHAP"/>
    <property type="match status" value="1"/>
</dbReference>
<dbReference type="Pfam" id="PF02557">
    <property type="entry name" value="VanY"/>
    <property type="match status" value="1"/>
</dbReference>
<dbReference type="CDD" id="cd14852">
    <property type="entry name" value="LD-carboxypeptidase"/>
    <property type="match status" value="1"/>
</dbReference>
<dbReference type="Pfam" id="PF01832">
    <property type="entry name" value="Glucosaminidase"/>
    <property type="match status" value="1"/>
</dbReference>
<dbReference type="Gene3D" id="3.30.1380.10">
    <property type="match status" value="1"/>
</dbReference>
<evidence type="ECO:0000256" key="2">
    <source>
        <dbReference type="SAM" id="MobiDB-lite"/>
    </source>
</evidence>
<dbReference type="InterPro" id="IPR038765">
    <property type="entry name" value="Papain-like_cys_pep_sf"/>
</dbReference>
<feature type="compositionally biased region" description="Low complexity" evidence="2">
    <location>
        <begin position="228"/>
        <end position="241"/>
    </location>
</feature>
<comment type="similarity">
    <text evidence="1">Belongs to the glycosyl hydrolase 73 family.</text>
</comment>
<feature type="region of interest" description="Disordered" evidence="2">
    <location>
        <begin position="437"/>
        <end position="483"/>
    </location>
</feature>
<gene>
    <name evidence="4" type="ORF">EII39_10885</name>
</gene>
<accession>A0A3P1S1T0</accession>
<dbReference type="Proteomes" id="UP000277597">
    <property type="component" value="Unassembled WGS sequence"/>
</dbReference>
<dbReference type="Gene3D" id="3.90.1720.10">
    <property type="entry name" value="endopeptidase domain like (from Nostoc punctiforme)"/>
    <property type="match status" value="1"/>
</dbReference>